<dbReference type="Gene3D" id="3.40.50.300">
    <property type="entry name" value="P-loop containing nucleotide triphosphate hydrolases"/>
    <property type="match status" value="1"/>
</dbReference>
<dbReference type="EMBL" id="BLKM01003892">
    <property type="protein sequence ID" value="GFG29961.1"/>
    <property type="molecule type" value="Genomic_DNA"/>
</dbReference>
<feature type="transmembrane region" description="Helical" evidence="1">
    <location>
        <begin position="12"/>
        <end position="29"/>
    </location>
</feature>
<proteinExistence type="predicted"/>
<dbReference type="EMBL" id="BLKM01009194">
    <property type="protein sequence ID" value="GFG36023.1"/>
    <property type="molecule type" value="Genomic_DNA"/>
</dbReference>
<sequence length="121" mass="13762">MINTRRLNYRSFLLLVTLISCVGTFLLITQKSMKHGKNVVTTAASSPTVISPFRRVTKSLTELRHGMEIPELSDHVLFFNRVPKTGSEMLVLLLQWLQGLNGFRHIRLGGGSIRKLNRMQQ</sequence>
<keyword evidence="1" id="KW-1133">Transmembrane helix</keyword>
<dbReference type="InterPro" id="IPR027417">
    <property type="entry name" value="P-loop_NTPase"/>
</dbReference>
<gene>
    <name evidence="3" type="ORF">Cfor_07915</name>
    <name evidence="2" type="ORF">Cfor_08046</name>
</gene>
<name>A0A6L2PBX5_COPFO</name>
<dbReference type="Proteomes" id="UP000502823">
    <property type="component" value="Unassembled WGS sequence"/>
</dbReference>
<dbReference type="OrthoDB" id="10019582at2759"/>
<evidence type="ECO:0000313" key="4">
    <source>
        <dbReference type="Proteomes" id="UP000502823"/>
    </source>
</evidence>
<evidence type="ECO:0000256" key="1">
    <source>
        <dbReference type="SAM" id="Phobius"/>
    </source>
</evidence>
<dbReference type="AlphaFoldDB" id="A0A6L2PBX5"/>
<accession>A0A6L2PBX5</accession>
<evidence type="ECO:0000313" key="3">
    <source>
        <dbReference type="EMBL" id="GFG36023.1"/>
    </source>
</evidence>
<keyword evidence="1" id="KW-0812">Transmembrane</keyword>
<dbReference type="InParanoid" id="A0A6L2PBX5"/>
<keyword evidence="1" id="KW-0472">Membrane</keyword>
<reference evidence="2" key="1">
    <citation type="journal article" date="2020" name="J. Asia-Pac. Entomol.">
        <title>Draft genome sequence of the termite, Coptotermes formosanus: Genetic insights into the pyruvate dehydrogenase complex of the termite.</title>
        <authorList>
            <person name="Itakura S."/>
            <person name="Yosikawa Y."/>
            <person name="Togami Y."/>
            <person name="Umezawa K."/>
        </authorList>
    </citation>
    <scope>NUCLEOTIDE SEQUENCE</scope>
    <source>
        <tissue evidence="2">Head</tissue>
    </source>
</reference>
<keyword evidence="4" id="KW-1185">Reference proteome</keyword>
<dbReference type="PROSITE" id="PS51257">
    <property type="entry name" value="PROKAR_LIPOPROTEIN"/>
    <property type="match status" value="1"/>
</dbReference>
<comment type="caution">
    <text evidence="2">The sequence shown here is derived from an EMBL/GenBank/DDBJ whole genome shotgun (WGS) entry which is preliminary data.</text>
</comment>
<reference evidence="4" key="2">
    <citation type="submission" date="2020-01" db="EMBL/GenBank/DDBJ databases">
        <title>Draft genome sequence of the Termite Coptotermes fromosanus.</title>
        <authorList>
            <person name="Itakura S."/>
            <person name="Yosikawa Y."/>
            <person name="Umezawa K."/>
        </authorList>
    </citation>
    <scope>NUCLEOTIDE SEQUENCE [LARGE SCALE GENOMIC DNA]</scope>
</reference>
<feature type="non-terminal residue" evidence="2">
    <location>
        <position position="121"/>
    </location>
</feature>
<organism evidence="2 4">
    <name type="scientific">Coptotermes formosanus</name>
    <name type="common">Formosan subterranean termite</name>
    <dbReference type="NCBI Taxonomy" id="36987"/>
    <lineage>
        <taxon>Eukaryota</taxon>
        <taxon>Metazoa</taxon>
        <taxon>Ecdysozoa</taxon>
        <taxon>Arthropoda</taxon>
        <taxon>Hexapoda</taxon>
        <taxon>Insecta</taxon>
        <taxon>Pterygota</taxon>
        <taxon>Neoptera</taxon>
        <taxon>Polyneoptera</taxon>
        <taxon>Dictyoptera</taxon>
        <taxon>Blattodea</taxon>
        <taxon>Blattoidea</taxon>
        <taxon>Termitoidae</taxon>
        <taxon>Rhinotermitidae</taxon>
        <taxon>Coptotermes</taxon>
    </lineage>
</organism>
<evidence type="ECO:0000313" key="2">
    <source>
        <dbReference type="EMBL" id="GFG29961.1"/>
    </source>
</evidence>
<protein>
    <submittedName>
        <fullName evidence="2">Uncharacterized protein</fullName>
    </submittedName>
</protein>